<comment type="similarity">
    <text evidence="1">Belongs to the ROK (NagC/XylR) family.</text>
</comment>
<dbReference type="InterPro" id="IPR043129">
    <property type="entry name" value="ATPase_NBD"/>
</dbReference>
<accession>A0ABZ3FLY5</accession>
<name>A0ABZ3FLY5_9ACTN</name>
<protein>
    <submittedName>
        <fullName evidence="2">ROK family protein</fullName>
    </submittedName>
</protein>
<dbReference type="SUPFAM" id="SSF53067">
    <property type="entry name" value="Actin-like ATPase domain"/>
    <property type="match status" value="1"/>
</dbReference>
<dbReference type="PANTHER" id="PTHR18964">
    <property type="entry name" value="ROK (REPRESSOR, ORF, KINASE) FAMILY"/>
    <property type="match status" value="1"/>
</dbReference>
<reference evidence="2 3" key="1">
    <citation type="submission" date="2024-04" db="EMBL/GenBank/DDBJ databases">
        <title>Isolation of an actinomycete strain from pig manure.</title>
        <authorList>
            <person name="Gong T."/>
            <person name="Yu Z."/>
            <person name="An M."/>
            <person name="Wei C."/>
            <person name="Yang W."/>
            <person name="Liu L."/>
        </authorList>
    </citation>
    <scope>NUCLEOTIDE SEQUENCE [LARGE SCALE GENOMIC DNA]</scope>
    <source>
        <strain evidence="2 3">ZF39</strain>
    </source>
</reference>
<evidence type="ECO:0000313" key="3">
    <source>
        <dbReference type="Proteomes" id="UP001442841"/>
    </source>
</evidence>
<dbReference type="RefSeq" id="WP_425308520.1">
    <property type="nucleotide sequence ID" value="NZ_CP154795.1"/>
</dbReference>
<sequence length="323" mass="31658">MNSPVAAVHRLDRAGPVVGVDLGGTKIAAAVVNEDGVPGPVVTVPTRAAEGPDAVLDAVAEAVGQATAQVRVHGTGTGLAGIGVGTAGAIDSGTGVVVSSTDTFPGWVGTNIADGLRDRLGPIGASVLNDVDAHVLGESWRGAAIGVGSLLMVAAGTGIGGALMVDGRLVVGRHHLAGEIGHMPAVGADGLRCPCGRLGHLEALAAGPAILRRYHALGGDPEVGDTRAVVARAAAGDGTATRSVTEAAAGLGRTVAGLVTTLDPDLVVVGGGLAQAGPLWWDAFESTLRAELVEALADVGVVPAALGPVAAIIGAARPLFELI</sequence>
<evidence type="ECO:0000313" key="2">
    <source>
        <dbReference type="EMBL" id="XAN07066.1"/>
    </source>
</evidence>
<dbReference type="Pfam" id="PF00480">
    <property type="entry name" value="ROK"/>
    <property type="match status" value="1"/>
</dbReference>
<dbReference type="EMBL" id="CP154795">
    <property type="protein sequence ID" value="XAN07066.1"/>
    <property type="molecule type" value="Genomic_DNA"/>
</dbReference>
<dbReference type="Gene3D" id="3.30.420.40">
    <property type="match status" value="2"/>
</dbReference>
<dbReference type="Proteomes" id="UP001442841">
    <property type="component" value="Chromosome"/>
</dbReference>
<dbReference type="PANTHER" id="PTHR18964:SF169">
    <property type="entry name" value="N-ACETYLMANNOSAMINE KINASE"/>
    <property type="match status" value="1"/>
</dbReference>
<gene>
    <name evidence="2" type="ORF">AADG42_07075</name>
</gene>
<proteinExistence type="inferred from homology"/>
<evidence type="ECO:0000256" key="1">
    <source>
        <dbReference type="ARBA" id="ARBA00006479"/>
    </source>
</evidence>
<keyword evidence="3" id="KW-1185">Reference proteome</keyword>
<organism evidence="2 3">
    <name type="scientific">Ammonicoccus fulvus</name>
    <dbReference type="NCBI Taxonomy" id="3138240"/>
    <lineage>
        <taxon>Bacteria</taxon>
        <taxon>Bacillati</taxon>
        <taxon>Actinomycetota</taxon>
        <taxon>Actinomycetes</taxon>
        <taxon>Propionibacteriales</taxon>
        <taxon>Propionibacteriaceae</taxon>
        <taxon>Ammonicoccus</taxon>
    </lineage>
</organism>
<dbReference type="InterPro" id="IPR000600">
    <property type="entry name" value="ROK"/>
</dbReference>